<dbReference type="EMBL" id="LAZR01041981">
    <property type="protein sequence ID" value="KKL10634.1"/>
    <property type="molecule type" value="Genomic_DNA"/>
</dbReference>
<evidence type="ECO:0000313" key="2">
    <source>
        <dbReference type="EMBL" id="KKL25713.1"/>
    </source>
</evidence>
<proteinExistence type="predicted"/>
<name>A0A0F9AM06_9ZZZZ</name>
<dbReference type="EMBL" id="LAZR01036115">
    <property type="protein sequence ID" value="KKL25713.1"/>
    <property type="molecule type" value="Genomic_DNA"/>
</dbReference>
<sequence>RLDILLSRATLTMLRAILRLDGFVGFQ</sequence>
<reference evidence="1" key="1">
    <citation type="journal article" date="2015" name="Nature">
        <title>Complex archaea that bridge the gap between prokaryotes and eukaryotes.</title>
        <authorList>
            <person name="Spang A."/>
            <person name="Saw J.H."/>
            <person name="Jorgensen S.L."/>
            <person name="Zaremba-Niedzwiedzka K."/>
            <person name="Martijn J."/>
            <person name="Lind A.E."/>
            <person name="van Eijk R."/>
            <person name="Schleper C."/>
            <person name="Guy L."/>
            <person name="Ettema T.J."/>
        </authorList>
    </citation>
    <scope>NUCLEOTIDE SEQUENCE</scope>
</reference>
<dbReference type="AlphaFoldDB" id="A0A0F9AM06"/>
<gene>
    <name evidence="2" type="ORF">LCGC14_2402560</name>
    <name evidence="1" type="ORF">LCGC14_2553880</name>
</gene>
<evidence type="ECO:0000313" key="1">
    <source>
        <dbReference type="EMBL" id="KKL10634.1"/>
    </source>
</evidence>
<comment type="caution">
    <text evidence="1">The sequence shown here is derived from an EMBL/GenBank/DDBJ whole genome shotgun (WGS) entry which is preliminary data.</text>
</comment>
<protein>
    <submittedName>
        <fullName evidence="1">Uncharacterized protein</fullName>
    </submittedName>
</protein>
<feature type="non-terminal residue" evidence="1">
    <location>
        <position position="1"/>
    </location>
</feature>
<accession>A0A0F9AM06</accession>
<organism evidence="1">
    <name type="scientific">marine sediment metagenome</name>
    <dbReference type="NCBI Taxonomy" id="412755"/>
    <lineage>
        <taxon>unclassified sequences</taxon>
        <taxon>metagenomes</taxon>
        <taxon>ecological metagenomes</taxon>
    </lineage>
</organism>